<feature type="compositionally biased region" description="Polar residues" evidence="1">
    <location>
        <begin position="252"/>
        <end position="263"/>
    </location>
</feature>
<sequence length="744" mass="82374">MVEGGIAGESSNSASRGPSACAKIGDRTRFTVELRPDRSKSFWDITFYFAISVITVTVARFALVHCVHVLLHIPRGQPAANDMNDAPAPNRFSAVIEKIERLYTGKDSDDEDLDDIPDDDQYDTEDSFIDDAELDEYFEVDKSKTKHDGYFVNRGTLEKVIEPVESVSQQPKKRRRKEVAKAPGDNHDGQGAIKPMKVGKKGAGKSASSADKGVLPTSQCPSLKSSEDMKFQNILKNIADSKSLFDPYASLRTSHGDTSSALAENSDKQKTGIMGKNSSGKLREASENGDKSEFIHKSQSLKPNHVEESDLAAQPKDKIGMRERIDLNLPDNKQTIQPMKISVLHKKEGSSVKPKANVLEKAVRELEKAVAESRPPAPDAQDADSSGQSVKRRLPREIKQRLAKVSRLAHANNGKVSKELLNRLMDSLGHLIQLRTLKRHLKLMMTMSLSAKQEKDDKFQQTKKEVVEMIKTRIPSLMSKAAEQQGGGSGEFQEGGLLEKTGKGQICMDATLEDKICDLYDIFVDGLDEDATPQVRKLYAELAELWPKGVMDNHGIKRAICRAKERKRALNEKNKDQEKIRRKKVLAANTEETVRVESSSAVQSQFVDTKMVSDPSIAVATQQNRFSTVTSVAPATTTAVSTSIATSVSIPPTNVPNFERLKQEKVKVTQNNSLIDGRIDMGVKKKVKKRTENLLGEIPLRSEKLSSHQGDDRQKQPKHAATAGQLQNSSLKSSYDEFRFEPLT</sequence>
<dbReference type="InterPro" id="IPR014840">
    <property type="entry name" value="HRD"/>
</dbReference>
<dbReference type="Proteomes" id="UP000596660">
    <property type="component" value="Unplaced"/>
</dbReference>
<dbReference type="AlphaFoldDB" id="A0A803LHH8"/>
<feature type="region of interest" description="Disordered" evidence="1">
    <location>
        <begin position="162"/>
        <end position="224"/>
    </location>
</feature>
<feature type="compositionally biased region" description="Basic and acidic residues" evidence="1">
    <location>
        <begin position="700"/>
        <end position="715"/>
    </location>
</feature>
<feature type="compositionally biased region" description="Basic and acidic residues" evidence="1">
    <location>
        <begin position="281"/>
        <end position="291"/>
    </location>
</feature>
<evidence type="ECO:0000256" key="1">
    <source>
        <dbReference type="SAM" id="MobiDB-lite"/>
    </source>
</evidence>
<proteinExistence type="predicted"/>
<dbReference type="OMA" id="WPAMVST"/>
<reference evidence="3" key="1">
    <citation type="journal article" date="2017" name="Nature">
        <title>The genome of Chenopodium quinoa.</title>
        <authorList>
            <person name="Jarvis D.E."/>
            <person name="Ho Y.S."/>
            <person name="Lightfoot D.J."/>
            <person name="Schmoeckel S.M."/>
            <person name="Li B."/>
            <person name="Borm T.J.A."/>
            <person name="Ohyanagi H."/>
            <person name="Mineta K."/>
            <person name="Michell C.T."/>
            <person name="Saber N."/>
            <person name="Kharbatia N.M."/>
            <person name="Rupper R.R."/>
            <person name="Sharp A.R."/>
            <person name="Dally N."/>
            <person name="Boughton B.A."/>
            <person name="Woo Y.H."/>
            <person name="Gao G."/>
            <person name="Schijlen E.G.W.M."/>
            <person name="Guo X."/>
            <person name="Momin A.A."/>
            <person name="Negrao S."/>
            <person name="Al-Babili S."/>
            <person name="Gehring C."/>
            <person name="Roessner U."/>
            <person name="Jung C."/>
            <person name="Murphy K."/>
            <person name="Arold S.T."/>
            <person name="Gojobori T."/>
            <person name="van der Linden C.G."/>
            <person name="van Loo E.N."/>
            <person name="Jellen E.N."/>
            <person name="Maughan P.J."/>
            <person name="Tester M."/>
        </authorList>
    </citation>
    <scope>NUCLEOTIDE SEQUENCE [LARGE SCALE GENOMIC DNA]</scope>
    <source>
        <strain evidence="3">cv. PI 614886</strain>
    </source>
</reference>
<accession>A0A803LHH8</accession>
<name>A0A803LHH8_CHEQI</name>
<feature type="region of interest" description="Disordered" evidence="1">
    <location>
        <begin position="367"/>
        <end position="395"/>
    </location>
</feature>
<keyword evidence="4" id="KW-1185">Reference proteome</keyword>
<dbReference type="GO" id="GO:0005634">
    <property type="term" value="C:nucleus"/>
    <property type="evidence" value="ECO:0007669"/>
    <property type="project" value="TreeGrafter"/>
</dbReference>
<dbReference type="PANTHER" id="PTHR21669:SF28">
    <property type="entry name" value="YEMANUCLEIN"/>
    <property type="match status" value="1"/>
</dbReference>
<protein>
    <recommendedName>
        <fullName evidence="2">Hpc2-related domain-containing protein</fullName>
    </recommendedName>
</protein>
<evidence type="ECO:0000313" key="3">
    <source>
        <dbReference type="EnsemblPlants" id="AUR62013425-RA:cds"/>
    </source>
</evidence>
<feature type="region of interest" description="Disordered" evidence="1">
    <location>
        <begin position="1"/>
        <end position="20"/>
    </location>
</feature>
<feature type="domain" description="Hpc2-related" evidence="2">
    <location>
        <begin position="110"/>
        <end position="158"/>
    </location>
</feature>
<dbReference type="Pfam" id="PF08729">
    <property type="entry name" value="HUN"/>
    <property type="match status" value="1"/>
</dbReference>
<evidence type="ECO:0000313" key="4">
    <source>
        <dbReference type="Proteomes" id="UP000596660"/>
    </source>
</evidence>
<dbReference type="EnsemblPlants" id="AUR62013425-RA">
    <property type="protein sequence ID" value="AUR62013425-RA:cds"/>
    <property type="gene ID" value="AUR62013425"/>
</dbReference>
<feature type="compositionally biased region" description="Acidic residues" evidence="1">
    <location>
        <begin position="108"/>
        <end position="125"/>
    </location>
</feature>
<feature type="compositionally biased region" description="Basic and acidic residues" evidence="1">
    <location>
        <begin position="734"/>
        <end position="744"/>
    </location>
</feature>
<reference evidence="3" key="2">
    <citation type="submission" date="2021-03" db="UniProtKB">
        <authorList>
            <consortium name="EnsemblPlants"/>
        </authorList>
    </citation>
    <scope>IDENTIFICATION</scope>
</reference>
<organism evidence="3 4">
    <name type="scientific">Chenopodium quinoa</name>
    <name type="common">Quinoa</name>
    <dbReference type="NCBI Taxonomy" id="63459"/>
    <lineage>
        <taxon>Eukaryota</taxon>
        <taxon>Viridiplantae</taxon>
        <taxon>Streptophyta</taxon>
        <taxon>Embryophyta</taxon>
        <taxon>Tracheophyta</taxon>
        <taxon>Spermatophyta</taxon>
        <taxon>Magnoliopsida</taxon>
        <taxon>eudicotyledons</taxon>
        <taxon>Gunneridae</taxon>
        <taxon>Pentapetalae</taxon>
        <taxon>Caryophyllales</taxon>
        <taxon>Chenopodiaceae</taxon>
        <taxon>Chenopodioideae</taxon>
        <taxon>Atripliceae</taxon>
        <taxon>Chenopodium</taxon>
    </lineage>
</organism>
<feature type="region of interest" description="Disordered" evidence="1">
    <location>
        <begin position="106"/>
        <end position="125"/>
    </location>
</feature>
<dbReference type="Gramene" id="AUR62013425-RA">
    <property type="protein sequence ID" value="AUR62013425-RA:cds"/>
    <property type="gene ID" value="AUR62013425"/>
</dbReference>
<evidence type="ECO:0000259" key="2">
    <source>
        <dbReference type="Pfam" id="PF08729"/>
    </source>
</evidence>
<dbReference type="PANTHER" id="PTHR21669">
    <property type="entry name" value="CAPZ-INTERACTING PROTEIN AND RELATED PROTEINS"/>
    <property type="match status" value="1"/>
</dbReference>
<feature type="region of interest" description="Disordered" evidence="1">
    <location>
        <begin position="700"/>
        <end position="744"/>
    </location>
</feature>
<feature type="compositionally biased region" description="Polar residues" evidence="1">
    <location>
        <begin position="724"/>
        <end position="733"/>
    </location>
</feature>
<feature type="region of interest" description="Disordered" evidence="1">
    <location>
        <begin position="252"/>
        <end position="291"/>
    </location>
</feature>
<dbReference type="GO" id="GO:0006325">
    <property type="term" value="P:chromatin organization"/>
    <property type="evidence" value="ECO:0007669"/>
    <property type="project" value="TreeGrafter"/>
</dbReference>